<accession>A0A0W1R2B8</accession>
<comment type="caution">
    <text evidence="2">The sequence shown here is derived from an EMBL/GenBank/DDBJ whole genome shotgun (WGS) entry which is preliminary data.</text>
</comment>
<keyword evidence="1" id="KW-0472">Membrane</keyword>
<proteinExistence type="predicted"/>
<name>A0A0W1R2B8_9EURY</name>
<reference evidence="2 3" key="1">
    <citation type="submission" date="2015-12" db="EMBL/GenBank/DDBJ databases">
        <title>Haloprofundus marisrubri gen. nov., sp. nov., an extremely halophilic archaeon isolated from the Discovery deep brine-seawater interface in the Red Sea.</title>
        <authorList>
            <person name="Zhang G."/>
            <person name="Stingl U."/>
            <person name="Rashid M."/>
        </authorList>
    </citation>
    <scope>NUCLEOTIDE SEQUENCE [LARGE SCALE GENOMIC DNA]</scope>
    <source>
        <strain evidence="2 3">SB9</strain>
    </source>
</reference>
<dbReference type="AlphaFoldDB" id="A0A0W1R2B8"/>
<protein>
    <submittedName>
        <fullName evidence="2">Uncharacterized protein</fullName>
    </submittedName>
</protein>
<evidence type="ECO:0000313" key="3">
    <source>
        <dbReference type="Proteomes" id="UP000054387"/>
    </source>
</evidence>
<keyword evidence="1" id="KW-0812">Transmembrane</keyword>
<dbReference type="STRING" id="1514971.AUR64_02855"/>
<dbReference type="EMBL" id="LOPU01000041">
    <property type="protein sequence ID" value="KTG07616.1"/>
    <property type="molecule type" value="Genomic_DNA"/>
</dbReference>
<dbReference type="Proteomes" id="UP000054387">
    <property type="component" value="Unassembled WGS sequence"/>
</dbReference>
<feature type="transmembrane region" description="Helical" evidence="1">
    <location>
        <begin position="6"/>
        <end position="27"/>
    </location>
</feature>
<evidence type="ECO:0000313" key="2">
    <source>
        <dbReference type="EMBL" id="KTG07616.1"/>
    </source>
</evidence>
<keyword evidence="3" id="KW-1185">Reference proteome</keyword>
<dbReference type="RefSeq" id="WP_058583628.1">
    <property type="nucleotide sequence ID" value="NZ_LOPU01000041.1"/>
</dbReference>
<dbReference type="OrthoDB" id="205278at2157"/>
<keyword evidence="1" id="KW-1133">Transmembrane helix</keyword>
<gene>
    <name evidence="2" type="ORF">AUR64_02855</name>
</gene>
<feature type="transmembrane region" description="Helical" evidence="1">
    <location>
        <begin position="84"/>
        <end position="108"/>
    </location>
</feature>
<feature type="transmembrane region" description="Helical" evidence="1">
    <location>
        <begin position="39"/>
        <end position="64"/>
    </location>
</feature>
<evidence type="ECO:0000256" key="1">
    <source>
        <dbReference type="SAM" id="Phobius"/>
    </source>
</evidence>
<sequence>MILFNLVVGFVASFLVVAPVVHVGLQLRPGSLQPTYEDAALTAVLGVLLGGLVTLLLGWIPVVGPLFSPAVWVAVVKRVTESDWLVAVLVGGISWALTVVLFAGVRLVM</sequence>
<organism evidence="2 3">
    <name type="scientific">Haloprofundus marisrubri</name>
    <dbReference type="NCBI Taxonomy" id="1514971"/>
    <lineage>
        <taxon>Archaea</taxon>
        <taxon>Methanobacteriati</taxon>
        <taxon>Methanobacteriota</taxon>
        <taxon>Stenosarchaea group</taxon>
        <taxon>Halobacteria</taxon>
        <taxon>Halobacteriales</taxon>
        <taxon>Haloferacaceae</taxon>
        <taxon>Haloprofundus</taxon>
    </lineage>
</organism>